<feature type="region of interest" description="Disordered" evidence="1">
    <location>
        <begin position="70"/>
        <end position="272"/>
    </location>
</feature>
<dbReference type="AlphaFoldDB" id="A0A6P1TPK6"/>
<gene>
    <name evidence="3" type="ORF">Ana3638_22430</name>
</gene>
<feature type="transmembrane region" description="Helical" evidence="2">
    <location>
        <begin position="505"/>
        <end position="534"/>
    </location>
</feature>
<feature type="compositionally biased region" description="Basic and acidic residues" evidence="1">
    <location>
        <begin position="97"/>
        <end position="111"/>
    </location>
</feature>
<keyword evidence="2" id="KW-0472">Membrane</keyword>
<keyword evidence="2" id="KW-0812">Transmembrane</keyword>
<feature type="transmembrane region" description="Helical" evidence="2">
    <location>
        <begin position="583"/>
        <end position="605"/>
    </location>
</feature>
<dbReference type="KEGG" id="anr:Ana3638_22430"/>
<feature type="compositionally biased region" description="Basic and acidic residues" evidence="1">
    <location>
        <begin position="449"/>
        <end position="487"/>
    </location>
</feature>
<organism evidence="3 4">
    <name type="scientific">Anaerocolumna sedimenticola</name>
    <dbReference type="NCBI Taxonomy" id="2696063"/>
    <lineage>
        <taxon>Bacteria</taxon>
        <taxon>Bacillati</taxon>
        <taxon>Bacillota</taxon>
        <taxon>Clostridia</taxon>
        <taxon>Lachnospirales</taxon>
        <taxon>Lachnospiraceae</taxon>
        <taxon>Anaerocolumna</taxon>
    </lineage>
</organism>
<evidence type="ECO:0000256" key="1">
    <source>
        <dbReference type="SAM" id="MobiDB-lite"/>
    </source>
</evidence>
<evidence type="ECO:0000313" key="4">
    <source>
        <dbReference type="Proteomes" id="UP000464314"/>
    </source>
</evidence>
<reference evidence="3 4" key="1">
    <citation type="submission" date="2020-01" db="EMBL/GenBank/DDBJ databases">
        <title>Genome analysis of Anaerocolumna sp. CBA3638.</title>
        <authorList>
            <person name="Kim J."/>
            <person name="Roh S.W."/>
        </authorList>
    </citation>
    <scope>NUCLEOTIDE SEQUENCE [LARGE SCALE GENOMIC DNA]</scope>
    <source>
        <strain evidence="3 4">CBA3638</strain>
    </source>
</reference>
<feature type="region of interest" description="Disordered" evidence="1">
    <location>
        <begin position="312"/>
        <end position="394"/>
    </location>
</feature>
<feature type="compositionally biased region" description="Basic and acidic residues" evidence="1">
    <location>
        <begin position="320"/>
        <end position="382"/>
    </location>
</feature>
<accession>A0A6P1TPK6</accession>
<protein>
    <submittedName>
        <fullName evidence="3">DUF3796 domain-containing protein</fullName>
    </submittedName>
</protein>
<dbReference type="EMBL" id="CP048000">
    <property type="protein sequence ID" value="QHQ63190.1"/>
    <property type="molecule type" value="Genomic_DNA"/>
</dbReference>
<feature type="transmembrane region" description="Helical" evidence="2">
    <location>
        <begin position="555"/>
        <end position="577"/>
    </location>
</feature>
<evidence type="ECO:0000256" key="2">
    <source>
        <dbReference type="SAM" id="Phobius"/>
    </source>
</evidence>
<name>A0A6P1TPK6_9FIRM</name>
<feature type="compositionally biased region" description="Low complexity" evidence="1">
    <location>
        <begin position="130"/>
        <end position="240"/>
    </location>
</feature>
<keyword evidence="4" id="KW-1185">Reference proteome</keyword>
<feature type="compositionally biased region" description="Polar residues" evidence="1">
    <location>
        <begin position="250"/>
        <end position="267"/>
    </location>
</feature>
<evidence type="ECO:0000313" key="3">
    <source>
        <dbReference type="EMBL" id="QHQ63190.1"/>
    </source>
</evidence>
<feature type="region of interest" description="Disordered" evidence="1">
    <location>
        <begin position="446"/>
        <end position="487"/>
    </location>
</feature>
<proteinExistence type="predicted"/>
<dbReference type="Proteomes" id="UP000464314">
    <property type="component" value="Chromosome"/>
</dbReference>
<keyword evidence="2" id="KW-1133">Transmembrane helix</keyword>
<sequence length="615" mass="69470">MEINRIRIDKSAYDPKSLYSKLKAEEQLKDMTDNNTEKNSDCVVEEVDCASSLTRLTSMEYKYIVQSKPVRKKLKTEGNGNAVKNAGSKEAGVQAKVKKENSSQAKDRVKEGSTNSTKDSREDTYKGNANRTNTDKTNTNKTNTNKTNTNKTNTNKTNTNKTNINKTNTNKSDTNKTNTGKASTNKGNSNNSNTGKGNTNKTNSNKGNFNKGNSNTGNSNKSNSNKGNSYKSNSNKTNNSISHMGKENGSRVNTEKSSTVKSNVVNETKNKEVQDKMEKIENINKEAIVEEEKCIIEEVDCKLSLISIGYEDKDEPDVNEPSKKEPDIKELDNKKPSKKEPDIKELDNKEPREKEPDIKELDNKEPREKEPDIKEPDRKENNAEESDNLSQKNITYSAAVQKAVNLVKSKEEQKEPDIVRYFSASIIDKVLEYPGDKTVTETAAENIEENSKQEGNRQNEDDLKEKQQADTNLEQKKYENKKEAKENKKNDRKILPFNSIHKENILGYVSILALLGLFGIFTEYKTCLGFWAFLYYIRYFFVQPGEIFKAIITKAAAYAFITDITASLLFIILYLIFQNIPVIIVGMTMGMIVSILVFTVILGIYEKRINSNKMR</sequence>
<dbReference type="RefSeq" id="WP_161840011.1">
    <property type="nucleotide sequence ID" value="NZ_CP048000.1"/>
</dbReference>